<proteinExistence type="predicted"/>
<sequence>MKKILIANRGEIARRIIQTCKRLGVQTVAVYSEADAELPFVKEADEAFLIGPAAVNASYLNVDEILRVAQETKVDGIHPGYGLLSENATFAKRVKEAGISFIGPAPETMDLMGDKIGSRKTMIAAGVPVVPGTEEGVASLEEAIVEAEKIGYPLMLKASSGGGGIGMVKCENEQALSQHFESIKKRAQSYFGDDKVFLEKFIENGRHIEVQVFGDTHGNVVHLYERNCSVQRRNQKVIEESPSPNFPKEAAEKLWHAAVEAAKAVNYKNAGTVEFIVDANHAFYFLEMNTRLQVEHPVTESITGQDLVEWQLKIASGEELPIKNQADIPRSGHAMEFRIYAEDPKTFFPSPGTISTLKWGTENVRIDSGFEEGNTVTPYYDPMIAKVIVESDSREDVLAKAKGFFDQTDIQGLKTNVPFFQHFFENERFQSGDYTTKVIPDWLAQK</sequence>
<dbReference type="PROSITE" id="PS50979">
    <property type="entry name" value="BC"/>
    <property type="match status" value="1"/>
</dbReference>
<dbReference type="SUPFAM" id="SSF51246">
    <property type="entry name" value="Rudiment single hybrid motif"/>
    <property type="match status" value="1"/>
</dbReference>
<evidence type="ECO:0000256" key="5">
    <source>
        <dbReference type="ARBA" id="ARBA00022516"/>
    </source>
</evidence>
<protein>
    <recommendedName>
        <fullName evidence="4">biotin carboxylase</fullName>
        <ecNumber evidence="4">6.3.4.14</ecNumber>
    </recommendedName>
</protein>
<dbReference type="AlphaFoldDB" id="A0A385YR08"/>
<evidence type="ECO:0000259" key="14">
    <source>
        <dbReference type="PROSITE" id="PS50975"/>
    </source>
</evidence>
<evidence type="ECO:0000313" key="16">
    <source>
        <dbReference type="EMBL" id="AYC29149.1"/>
    </source>
</evidence>
<comment type="function">
    <text evidence="1">This protein is a component of the acetyl coenzyme A carboxylase complex; first, biotin carboxylase catalyzes the carboxylation of the carrier protein and then the transcarboxylase transfers the carboxyl group to form malonyl-CoA.</text>
</comment>
<gene>
    <name evidence="16" type="ORF">D3873_04365</name>
</gene>
<keyword evidence="6" id="KW-0436">Ligase</keyword>
<dbReference type="Gene3D" id="3.30.470.20">
    <property type="entry name" value="ATP-grasp fold, B domain"/>
    <property type="match status" value="1"/>
</dbReference>
<evidence type="ECO:0000256" key="8">
    <source>
        <dbReference type="ARBA" id="ARBA00022832"/>
    </source>
</evidence>
<evidence type="ECO:0000256" key="3">
    <source>
        <dbReference type="ARBA" id="ARBA00011750"/>
    </source>
</evidence>
<feature type="domain" description="Biotin carboxylation" evidence="15">
    <location>
        <begin position="1"/>
        <end position="444"/>
    </location>
</feature>
<dbReference type="PROSITE" id="PS00866">
    <property type="entry name" value="CPSASE_1"/>
    <property type="match status" value="1"/>
</dbReference>
<dbReference type="InterPro" id="IPR005482">
    <property type="entry name" value="Biotin_COase_C"/>
</dbReference>
<dbReference type="PROSITE" id="PS00867">
    <property type="entry name" value="CPSASE_2"/>
    <property type="match status" value="1"/>
</dbReference>
<dbReference type="OrthoDB" id="9807469at2"/>
<evidence type="ECO:0000256" key="7">
    <source>
        <dbReference type="ARBA" id="ARBA00022741"/>
    </source>
</evidence>
<keyword evidence="9 13" id="KW-0067">ATP-binding</keyword>
<evidence type="ECO:0000256" key="13">
    <source>
        <dbReference type="PROSITE-ProRule" id="PRU00409"/>
    </source>
</evidence>
<comment type="pathway">
    <text evidence="2">Lipid metabolism; malonyl-CoA biosynthesis; malonyl-CoA from acetyl-CoA: step 1/1.</text>
</comment>
<keyword evidence="11" id="KW-0092">Biotin</keyword>
<evidence type="ECO:0000256" key="4">
    <source>
        <dbReference type="ARBA" id="ARBA00013263"/>
    </source>
</evidence>
<dbReference type="EMBL" id="CP032418">
    <property type="protein sequence ID" value="AYC29149.1"/>
    <property type="molecule type" value="Genomic_DNA"/>
</dbReference>
<dbReference type="FunFam" id="3.30.470.20:FF:000028">
    <property type="entry name" value="Methylcrotonoyl-CoA carboxylase subunit alpha, mitochondrial"/>
    <property type="match status" value="1"/>
</dbReference>
<dbReference type="EC" id="6.3.4.14" evidence="4"/>
<dbReference type="Pfam" id="PF02785">
    <property type="entry name" value="Biotin_carb_C"/>
    <property type="match status" value="1"/>
</dbReference>
<keyword evidence="10" id="KW-0443">Lipid metabolism</keyword>
<dbReference type="SUPFAM" id="SSF52440">
    <property type="entry name" value="PreATP-grasp domain"/>
    <property type="match status" value="1"/>
</dbReference>
<comment type="catalytic activity">
    <reaction evidence="12">
        <text>N(6)-biotinyl-L-lysyl-[protein] + hydrogencarbonate + ATP = N(6)-carboxybiotinyl-L-lysyl-[protein] + ADP + phosphate + H(+)</text>
        <dbReference type="Rhea" id="RHEA:13501"/>
        <dbReference type="Rhea" id="RHEA-COMP:10505"/>
        <dbReference type="Rhea" id="RHEA-COMP:10506"/>
        <dbReference type="ChEBI" id="CHEBI:15378"/>
        <dbReference type="ChEBI" id="CHEBI:17544"/>
        <dbReference type="ChEBI" id="CHEBI:30616"/>
        <dbReference type="ChEBI" id="CHEBI:43474"/>
        <dbReference type="ChEBI" id="CHEBI:83144"/>
        <dbReference type="ChEBI" id="CHEBI:83145"/>
        <dbReference type="ChEBI" id="CHEBI:456216"/>
        <dbReference type="EC" id="6.3.4.14"/>
    </reaction>
</comment>
<evidence type="ECO:0000256" key="2">
    <source>
        <dbReference type="ARBA" id="ARBA00004956"/>
    </source>
</evidence>
<dbReference type="InterPro" id="IPR011054">
    <property type="entry name" value="Rudment_hybrid_motif"/>
</dbReference>
<dbReference type="PANTHER" id="PTHR18866">
    <property type="entry name" value="CARBOXYLASE:PYRUVATE/ACETYL-COA/PROPIONYL-COA CARBOXYLASE"/>
    <property type="match status" value="1"/>
</dbReference>
<dbReference type="SMART" id="SM00878">
    <property type="entry name" value="Biotin_carb_C"/>
    <property type="match status" value="1"/>
</dbReference>
<dbReference type="PROSITE" id="PS50975">
    <property type="entry name" value="ATP_GRASP"/>
    <property type="match status" value="1"/>
</dbReference>
<dbReference type="Pfam" id="PF02786">
    <property type="entry name" value="CPSase_L_D2"/>
    <property type="match status" value="1"/>
</dbReference>
<dbReference type="SUPFAM" id="SSF56059">
    <property type="entry name" value="Glutathione synthetase ATP-binding domain-like"/>
    <property type="match status" value="1"/>
</dbReference>
<evidence type="ECO:0000313" key="17">
    <source>
        <dbReference type="Proteomes" id="UP000265725"/>
    </source>
</evidence>
<evidence type="ECO:0000256" key="12">
    <source>
        <dbReference type="ARBA" id="ARBA00048600"/>
    </source>
</evidence>
<dbReference type="InterPro" id="IPR005481">
    <property type="entry name" value="BC-like_N"/>
</dbReference>
<dbReference type="InterPro" id="IPR050856">
    <property type="entry name" value="Biotin_carboxylase_complex"/>
</dbReference>
<organism evidence="16 17">
    <name type="scientific">Paenisporosarcina cavernae</name>
    <dbReference type="NCBI Taxonomy" id="2320858"/>
    <lineage>
        <taxon>Bacteria</taxon>
        <taxon>Bacillati</taxon>
        <taxon>Bacillota</taxon>
        <taxon>Bacilli</taxon>
        <taxon>Bacillales</taxon>
        <taxon>Caryophanaceae</taxon>
        <taxon>Paenisporosarcina</taxon>
    </lineage>
</organism>
<dbReference type="GO" id="GO:0005524">
    <property type="term" value="F:ATP binding"/>
    <property type="evidence" value="ECO:0007669"/>
    <property type="project" value="UniProtKB-UniRule"/>
</dbReference>
<accession>A0A385YR08</accession>
<evidence type="ECO:0000256" key="1">
    <source>
        <dbReference type="ARBA" id="ARBA00003761"/>
    </source>
</evidence>
<dbReference type="InterPro" id="IPR011761">
    <property type="entry name" value="ATP-grasp"/>
</dbReference>
<evidence type="ECO:0000256" key="10">
    <source>
        <dbReference type="ARBA" id="ARBA00023160"/>
    </source>
</evidence>
<evidence type="ECO:0000256" key="6">
    <source>
        <dbReference type="ARBA" id="ARBA00022598"/>
    </source>
</evidence>
<feature type="domain" description="ATP-grasp" evidence="14">
    <location>
        <begin position="119"/>
        <end position="316"/>
    </location>
</feature>
<dbReference type="InterPro" id="IPR016185">
    <property type="entry name" value="PreATP-grasp_dom_sf"/>
</dbReference>
<dbReference type="Pfam" id="PF00289">
    <property type="entry name" value="Biotin_carb_N"/>
    <property type="match status" value="1"/>
</dbReference>
<keyword evidence="8" id="KW-0276">Fatty acid metabolism</keyword>
<dbReference type="GO" id="GO:0046872">
    <property type="term" value="F:metal ion binding"/>
    <property type="evidence" value="ECO:0007669"/>
    <property type="project" value="InterPro"/>
</dbReference>
<dbReference type="FunFam" id="3.30.1490.20:FF:000003">
    <property type="entry name" value="acetyl-CoA carboxylase isoform X1"/>
    <property type="match status" value="1"/>
</dbReference>
<keyword evidence="7 13" id="KW-0547">Nucleotide-binding</keyword>
<evidence type="ECO:0000256" key="9">
    <source>
        <dbReference type="ARBA" id="ARBA00022840"/>
    </source>
</evidence>
<dbReference type="Proteomes" id="UP000265725">
    <property type="component" value="Chromosome"/>
</dbReference>
<evidence type="ECO:0000256" key="11">
    <source>
        <dbReference type="ARBA" id="ARBA00023267"/>
    </source>
</evidence>
<dbReference type="InterPro" id="IPR005479">
    <property type="entry name" value="CPAse_ATP-bd"/>
</dbReference>
<keyword evidence="17" id="KW-1185">Reference proteome</keyword>
<keyword evidence="5" id="KW-0444">Lipid biosynthesis</keyword>
<comment type="subunit">
    <text evidence="3">Acetyl-CoA carboxylase is a heterohexamer of biotin carboxyl carrier protein, biotin carboxylase and the two subunits of carboxyl transferase in a 2:2 complex.</text>
</comment>
<dbReference type="FunFam" id="3.40.50.20:FF:000010">
    <property type="entry name" value="Propionyl-CoA carboxylase subunit alpha"/>
    <property type="match status" value="1"/>
</dbReference>
<name>A0A385YR08_9BACL</name>
<keyword evidence="10" id="KW-0275">Fatty acid biosynthesis</keyword>
<evidence type="ECO:0000259" key="15">
    <source>
        <dbReference type="PROSITE" id="PS50979"/>
    </source>
</evidence>
<dbReference type="PANTHER" id="PTHR18866:SF33">
    <property type="entry name" value="METHYLCROTONOYL-COA CARBOXYLASE SUBUNIT ALPHA, MITOCHONDRIAL-RELATED"/>
    <property type="match status" value="1"/>
</dbReference>
<dbReference type="GO" id="GO:0004075">
    <property type="term" value="F:biotin carboxylase activity"/>
    <property type="evidence" value="ECO:0007669"/>
    <property type="project" value="UniProtKB-EC"/>
</dbReference>
<dbReference type="InterPro" id="IPR011764">
    <property type="entry name" value="Biotin_carboxylation_dom"/>
</dbReference>
<dbReference type="RefSeq" id="WP_119882889.1">
    <property type="nucleotide sequence ID" value="NZ_CP032418.1"/>
</dbReference>
<dbReference type="KEGG" id="paek:D3873_04365"/>
<dbReference type="GO" id="GO:0006633">
    <property type="term" value="P:fatty acid biosynthetic process"/>
    <property type="evidence" value="ECO:0007669"/>
    <property type="project" value="UniProtKB-KW"/>
</dbReference>
<reference evidence="17" key="1">
    <citation type="submission" date="2018-09" db="EMBL/GenBank/DDBJ databases">
        <authorList>
            <person name="Zhu H."/>
        </authorList>
    </citation>
    <scope>NUCLEOTIDE SEQUENCE [LARGE SCALE GENOMIC DNA]</scope>
    <source>
        <strain evidence="17">K2R23-3</strain>
    </source>
</reference>